<protein>
    <submittedName>
        <fullName evidence="7">ABC-type nitrate/sulfonate/bicarbonate transport system substrate-binding protein</fullName>
    </submittedName>
</protein>
<proteinExistence type="inferred from homology"/>
<comment type="subcellular location">
    <subcellularLocation>
        <location evidence="1">Periplasm</location>
    </subcellularLocation>
</comment>
<dbReference type="EMBL" id="JAVDPY010000004">
    <property type="protein sequence ID" value="MDR6334225.1"/>
    <property type="molecule type" value="Genomic_DNA"/>
</dbReference>
<comment type="caution">
    <text evidence="6">The sequence shown here is derived from an EMBL/GenBank/DDBJ whole genome shotgun (WGS) entry which is preliminary data.</text>
</comment>
<evidence type="ECO:0000256" key="1">
    <source>
        <dbReference type="ARBA" id="ARBA00004418"/>
    </source>
</evidence>
<comment type="similarity">
    <text evidence="2">Belongs to the bacterial solute-binding protein SsuA/TauA family.</text>
</comment>
<feature type="chain" id="PRO_5040931677" evidence="4">
    <location>
        <begin position="23"/>
        <end position="324"/>
    </location>
</feature>
<reference evidence="7 9" key="2">
    <citation type="submission" date="2023-07" db="EMBL/GenBank/DDBJ databases">
        <title>Genomic Encyclopedia of Type Strains, Phase IV (KMG-IV): sequencing the most valuable type-strain genomes for metagenomic binning, comparative biology and taxonomic classification.</title>
        <authorList>
            <person name="Goeker M."/>
        </authorList>
    </citation>
    <scope>NUCLEOTIDE SEQUENCE [LARGE SCALE GENOMIC DNA]</scope>
    <source>
        <strain evidence="7 9">DSM 338</strain>
    </source>
</reference>
<dbReference type="AlphaFoldDB" id="A0A9W6CM76"/>
<accession>A0A9W6CM76</accession>
<dbReference type="EMBL" id="BSDO01000003">
    <property type="protein sequence ID" value="GLI22945.1"/>
    <property type="molecule type" value="Genomic_DNA"/>
</dbReference>
<evidence type="ECO:0000313" key="7">
    <source>
        <dbReference type="EMBL" id="MDR6334225.1"/>
    </source>
</evidence>
<dbReference type="GO" id="GO:0042597">
    <property type="term" value="C:periplasmic space"/>
    <property type="evidence" value="ECO:0007669"/>
    <property type="project" value="UniProtKB-SubCell"/>
</dbReference>
<sequence>MKRVLPRLVAAALALSVPLAGAHAQAPKTEVKLAVLAPSALLWLHAIAMDKGFYDKRNIAVRELRASDSPALLQAVASGSADAGIALGDLAVRAIDKGAPVIIAGAVLDKTILRLYGAKGTASIKDLAGKPLTAGAVKGGTANLLKYQLKQAGVDPAGVQMVSIANSRDRIIAMGNGQVAGALLIAPFDTLAGREGAVLLDVYREPYVQTPLVLNKSWGEAPATRPAAIAVTQALKEAAAFIDNPANKDAAIDVLAAYTKTPRDVVEDSYAFIVKEQKAIPADLSVPAAGLENLYKIDAAVGGDPQSQPFDLKRYYDPSYIAGK</sequence>
<name>A0A9W6CM76_XANFL</name>
<evidence type="ECO:0000256" key="2">
    <source>
        <dbReference type="ARBA" id="ARBA00010742"/>
    </source>
</evidence>
<keyword evidence="9" id="KW-1185">Reference proteome</keyword>
<dbReference type="PANTHER" id="PTHR30024:SF47">
    <property type="entry name" value="TAURINE-BINDING PERIPLASMIC PROTEIN"/>
    <property type="match status" value="1"/>
</dbReference>
<dbReference type="Proteomes" id="UP001144397">
    <property type="component" value="Unassembled WGS sequence"/>
</dbReference>
<feature type="signal peptide" evidence="4">
    <location>
        <begin position="1"/>
        <end position="22"/>
    </location>
</feature>
<dbReference type="Proteomes" id="UP001245370">
    <property type="component" value="Unassembled WGS sequence"/>
</dbReference>
<keyword evidence="3 4" id="KW-0732">Signal</keyword>
<dbReference type="PANTHER" id="PTHR30024">
    <property type="entry name" value="ALIPHATIC SULFONATES-BINDING PROTEIN-RELATED"/>
    <property type="match status" value="1"/>
</dbReference>
<evidence type="ECO:0000256" key="4">
    <source>
        <dbReference type="SAM" id="SignalP"/>
    </source>
</evidence>
<evidence type="ECO:0000313" key="6">
    <source>
        <dbReference type="EMBL" id="GLI22945.1"/>
    </source>
</evidence>
<evidence type="ECO:0000256" key="3">
    <source>
        <dbReference type="ARBA" id="ARBA00022729"/>
    </source>
</evidence>
<dbReference type="RefSeq" id="WP_281807850.1">
    <property type="nucleotide sequence ID" value="NZ_BSDO01000003.1"/>
</dbReference>
<dbReference type="Pfam" id="PF09084">
    <property type="entry name" value="NMT1"/>
    <property type="match status" value="1"/>
</dbReference>
<dbReference type="InterPro" id="IPR015168">
    <property type="entry name" value="SsuA/THI5"/>
</dbReference>
<evidence type="ECO:0000313" key="8">
    <source>
        <dbReference type="Proteomes" id="UP001144397"/>
    </source>
</evidence>
<dbReference type="Gene3D" id="3.40.190.10">
    <property type="entry name" value="Periplasmic binding protein-like II"/>
    <property type="match status" value="2"/>
</dbReference>
<feature type="domain" description="SsuA/THI5-like" evidence="5">
    <location>
        <begin position="47"/>
        <end position="184"/>
    </location>
</feature>
<evidence type="ECO:0000259" key="5">
    <source>
        <dbReference type="Pfam" id="PF09084"/>
    </source>
</evidence>
<dbReference type="GeneID" id="95763401"/>
<dbReference type="SUPFAM" id="SSF53850">
    <property type="entry name" value="Periplasmic binding protein-like II"/>
    <property type="match status" value="1"/>
</dbReference>
<evidence type="ECO:0000313" key="9">
    <source>
        <dbReference type="Proteomes" id="UP001245370"/>
    </source>
</evidence>
<organism evidence="6 8">
    <name type="scientific">Xanthobacter flavus</name>
    <dbReference type="NCBI Taxonomy" id="281"/>
    <lineage>
        <taxon>Bacteria</taxon>
        <taxon>Pseudomonadati</taxon>
        <taxon>Pseudomonadota</taxon>
        <taxon>Alphaproteobacteria</taxon>
        <taxon>Hyphomicrobiales</taxon>
        <taxon>Xanthobacteraceae</taxon>
        <taxon>Xanthobacter</taxon>
    </lineage>
</organism>
<reference evidence="6" key="1">
    <citation type="submission" date="2022-12" db="EMBL/GenBank/DDBJ databases">
        <title>Reference genome sequencing for broad-spectrum identification of bacterial and archaeal isolates by mass spectrometry.</title>
        <authorList>
            <person name="Sekiguchi Y."/>
            <person name="Tourlousse D.M."/>
        </authorList>
    </citation>
    <scope>NUCLEOTIDE SEQUENCE</scope>
    <source>
        <strain evidence="6">301</strain>
    </source>
</reference>
<gene>
    <name evidence="7" type="ORF">GGQ86_002701</name>
    <name evidence="6" type="ORF">XFLAVUS301_26190</name>
</gene>